<feature type="compositionally biased region" description="Basic and acidic residues" evidence="1">
    <location>
        <begin position="105"/>
        <end position="127"/>
    </location>
</feature>
<organism evidence="2 3">
    <name type="scientific">Thalassiosira oceanica</name>
    <name type="common">Marine diatom</name>
    <dbReference type="NCBI Taxonomy" id="159749"/>
    <lineage>
        <taxon>Eukaryota</taxon>
        <taxon>Sar</taxon>
        <taxon>Stramenopiles</taxon>
        <taxon>Ochrophyta</taxon>
        <taxon>Bacillariophyta</taxon>
        <taxon>Coscinodiscophyceae</taxon>
        <taxon>Thalassiosirophycidae</taxon>
        <taxon>Thalassiosirales</taxon>
        <taxon>Thalassiosiraceae</taxon>
        <taxon>Thalassiosira</taxon>
    </lineage>
</organism>
<feature type="compositionally biased region" description="Basic and acidic residues" evidence="1">
    <location>
        <begin position="139"/>
        <end position="161"/>
    </location>
</feature>
<keyword evidence="3" id="KW-1185">Reference proteome</keyword>
<evidence type="ECO:0000313" key="3">
    <source>
        <dbReference type="Proteomes" id="UP000266841"/>
    </source>
</evidence>
<gene>
    <name evidence="2" type="ORF">THAOC_18636</name>
</gene>
<dbReference type="Proteomes" id="UP000266841">
    <property type="component" value="Unassembled WGS sequence"/>
</dbReference>
<dbReference type="AlphaFoldDB" id="K0S488"/>
<evidence type="ECO:0000313" key="2">
    <source>
        <dbReference type="EMBL" id="EJK60943.1"/>
    </source>
</evidence>
<sequence length="312" mass="33096">KVLARAAWLAAEPAGVKNRRAGCAVLAGRPGSSFTLATGLTTLGAARGRSIQFERTRLCSRNIRLKNDARPTPAGGHLVPPQGDDRPPHGTVPSPPQRPALRAHPGRDAVGRPPEDMLQVREPERLVGRASPPPGSGGEEPRERGGEEGGRREEGEQRRAQGVEGLPGQGRDEGAQREPAEPRWLGVPRAREHARHHGGDRLRRPRAGPAAADGPVPTPAPAARQRSSSSFHGRALEFTSRAMAEAPAPSQAVVVHSAPTAEPAVFESEEREEFDESDPVIIVPASVGGSDAMPPRRHGAPRSWRGTGRGSN</sequence>
<feature type="compositionally biased region" description="Low complexity" evidence="1">
    <location>
        <begin position="207"/>
        <end position="230"/>
    </location>
</feature>
<name>K0S488_THAOC</name>
<comment type="caution">
    <text evidence="2">The sequence shown here is derived from an EMBL/GenBank/DDBJ whole genome shotgun (WGS) entry which is preliminary data.</text>
</comment>
<protein>
    <submittedName>
        <fullName evidence="2">Uncharacterized protein</fullName>
    </submittedName>
</protein>
<dbReference type="EMBL" id="AGNL01020556">
    <property type="protein sequence ID" value="EJK60943.1"/>
    <property type="molecule type" value="Genomic_DNA"/>
</dbReference>
<reference evidence="2 3" key="1">
    <citation type="journal article" date="2012" name="Genome Biol.">
        <title>Genome and low-iron response of an oceanic diatom adapted to chronic iron limitation.</title>
        <authorList>
            <person name="Lommer M."/>
            <person name="Specht M."/>
            <person name="Roy A.S."/>
            <person name="Kraemer L."/>
            <person name="Andreson R."/>
            <person name="Gutowska M.A."/>
            <person name="Wolf J."/>
            <person name="Bergner S.V."/>
            <person name="Schilhabel M.B."/>
            <person name="Klostermeier U.C."/>
            <person name="Beiko R.G."/>
            <person name="Rosenstiel P."/>
            <person name="Hippler M."/>
            <person name="Laroche J."/>
        </authorList>
    </citation>
    <scope>NUCLEOTIDE SEQUENCE [LARGE SCALE GENOMIC DNA]</scope>
    <source>
        <strain evidence="2 3">CCMP1005</strain>
    </source>
</reference>
<feature type="compositionally biased region" description="Acidic residues" evidence="1">
    <location>
        <begin position="267"/>
        <end position="278"/>
    </location>
</feature>
<feature type="region of interest" description="Disordered" evidence="1">
    <location>
        <begin position="64"/>
        <end position="233"/>
    </location>
</feature>
<accession>K0S488</accession>
<feature type="region of interest" description="Disordered" evidence="1">
    <location>
        <begin position="263"/>
        <end position="312"/>
    </location>
</feature>
<feature type="compositionally biased region" description="Basic and acidic residues" evidence="1">
    <location>
        <begin position="170"/>
        <end position="181"/>
    </location>
</feature>
<proteinExistence type="predicted"/>
<evidence type="ECO:0000256" key="1">
    <source>
        <dbReference type="SAM" id="MobiDB-lite"/>
    </source>
</evidence>
<feature type="non-terminal residue" evidence="2">
    <location>
        <position position="1"/>
    </location>
</feature>